<protein>
    <submittedName>
        <fullName evidence="3">Uncharacterized protein</fullName>
    </submittedName>
</protein>
<keyword evidence="1" id="KW-1133">Transmembrane helix</keyword>
<sequence length="110" mass="12716">FLRYAVAQEGKRDDTHVENVVRQAVADEFSSEILTNRTRGELLKRCNSVRQRWFIAILFVLYIYESMLNAIGKTNPVCGRLSIVAMSVIQNDINKNCLRCKFKSIHFFSV</sequence>
<reference evidence="3 4" key="1">
    <citation type="journal article" date="2019" name="Sci. Rep.">
        <title>Orb-weaving spider Araneus ventricosus genome elucidates the spidroin gene catalogue.</title>
        <authorList>
            <person name="Kono N."/>
            <person name="Nakamura H."/>
            <person name="Ohtoshi R."/>
            <person name="Moran D.A.P."/>
            <person name="Shinohara A."/>
            <person name="Yoshida Y."/>
            <person name="Fujiwara M."/>
            <person name="Mori M."/>
            <person name="Tomita M."/>
            <person name="Arakawa K."/>
        </authorList>
    </citation>
    <scope>NUCLEOTIDE SEQUENCE [LARGE SCALE GENOMIC DNA]</scope>
</reference>
<evidence type="ECO:0000256" key="1">
    <source>
        <dbReference type="SAM" id="Phobius"/>
    </source>
</evidence>
<keyword evidence="1" id="KW-0812">Transmembrane</keyword>
<dbReference type="EMBL" id="BGPR01110985">
    <property type="protein sequence ID" value="GBM90760.1"/>
    <property type="molecule type" value="Genomic_DNA"/>
</dbReference>
<keyword evidence="4" id="KW-1185">Reference proteome</keyword>
<feature type="transmembrane region" description="Helical" evidence="1">
    <location>
        <begin position="53"/>
        <end position="72"/>
    </location>
</feature>
<accession>A0A4Y2JKB4</accession>
<organism evidence="3 4">
    <name type="scientific">Araneus ventricosus</name>
    <name type="common">Orbweaver spider</name>
    <name type="synonym">Epeira ventricosa</name>
    <dbReference type="NCBI Taxonomy" id="182803"/>
    <lineage>
        <taxon>Eukaryota</taxon>
        <taxon>Metazoa</taxon>
        <taxon>Ecdysozoa</taxon>
        <taxon>Arthropoda</taxon>
        <taxon>Chelicerata</taxon>
        <taxon>Arachnida</taxon>
        <taxon>Araneae</taxon>
        <taxon>Araneomorphae</taxon>
        <taxon>Entelegynae</taxon>
        <taxon>Araneoidea</taxon>
        <taxon>Araneidae</taxon>
        <taxon>Araneus</taxon>
    </lineage>
</organism>
<feature type="non-terminal residue" evidence="3">
    <location>
        <position position="1"/>
    </location>
</feature>
<comment type="caution">
    <text evidence="3">The sequence shown here is derived from an EMBL/GenBank/DDBJ whole genome shotgun (WGS) entry which is preliminary data.</text>
</comment>
<name>A0A4Y2JKB4_ARAVE</name>
<gene>
    <name evidence="3" type="ORF">AVEN_169814_1</name>
    <name evidence="2" type="ORF">AVEN_9231_1</name>
</gene>
<dbReference type="AlphaFoldDB" id="A0A4Y2JKB4"/>
<keyword evidence="1" id="KW-0472">Membrane</keyword>
<proteinExistence type="predicted"/>
<evidence type="ECO:0000313" key="4">
    <source>
        <dbReference type="Proteomes" id="UP000499080"/>
    </source>
</evidence>
<evidence type="ECO:0000313" key="2">
    <source>
        <dbReference type="EMBL" id="GBM90760.1"/>
    </source>
</evidence>
<dbReference type="EMBL" id="BGPR01111001">
    <property type="protein sequence ID" value="GBM90803.1"/>
    <property type="molecule type" value="Genomic_DNA"/>
</dbReference>
<evidence type="ECO:0000313" key="3">
    <source>
        <dbReference type="EMBL" id="GBM90803.1"/>
    </source>
</evidence>
<dbReference type="Proteomes" id="UP000499080">
    <property type="component" value="Unassembled WGS sequence"/>
</dbReference>